<dbReference type="EMBL" id="JBHRZF010000009">
    <property type="protein sequence ID" value="MFC3859340.1"/>
    <property type="molecule type" value="Genomic_DNA"/>
</dbReference>
<dbReference type="SUPFAM" id="SSF51905">
    <property type="entry name" value="FAD/NAD(P)-binding domain"/>
    <property type="match status" value="1"/>
</dbReference>
<evidence type="ECO:0000256" key="5">
    <source>
        <dbReference type="ARBA" id="ARBA00023014"/>
    </source>
</evidence>
<reference evidence="7" key="1">
    <citation type="journal article" date="2019" name="Int. J. Syst. Evol. Microbiol.">
        <title>The Global Catalogue of Microorganisms (GCM) 10K type strain sequencing project: providing services to taxonomists for standard genome sequencing and annotation.</title>
        <authorList>
            <consortium name="The Broad Institute Genomics Platform"/>
            <consortium name="The Broad Institute Genome Sequencing Center for Infectious Disease"/>
            <person name="Wu L."/>
            <person name="Ma J."/>
        </authorList>
    </citation>
    <scope>NUCLEOTIDE SEQUENCE [LARGE SCALE GENOMIC DNA]</scope>
    <source>
        <strain evidence="7">CCTCC AB 2013263</strain>
    </source>
</reference>
<dbReference type="Gene3D" id="3.50.50.60">
    <property type="entry name" value="FAD/NAD(P)-binding domain"/>
    <property type="match status" value="1"/>
</dbReference>
<accession>A0ABV8A275</accession>
<protein>
    <submittedName>
        <fullName evidence="6">FAD-dependent oxidoreductase</fullName>
        <ecNumber evidence="6">1.-.-.-</ecNumber>
    </submittedName>
</protein>
<evidence type="ECO:0000256" key="2">
    <source>
        <dbReference type="ARBA" id="ARBA00022723"/>
    </source>
</evidence>
<dbReference type="InterPro" id="IPR036188">
    <property type="entry name" value="FAD/NAD-bd_sf"/>
</dbReference>
<gene>
    <name evidence="6" type="ORF">ACFOPQ_00945</name>
</gene>
<name>A0ABV8A275_9DEIO</name>
<keyword evidence="5" id="KW-0411">Iron-sulfur</keyword>
<evidence type="ECO:0000313" key="7">
    <source>
        <dbReference type="Proteomes" id="UP001595748"/>
    </source>
</evidence>
<proteinExistence type="predicted"/>
<sequence>MTLSYTTSQRTWDVIVAGGGTAGAIAGIAAARAGASVLVVEAQGSLGGTGTNAWVTPLMRNVSDGQNLNRGLTDELKRRLHGRGDGATDVGGNDNWFNPEGLKFVLEQMLLEAGGEVLYHTQVVKPLLTESGRPQAAGQKMIEELNATSVFSHDPRFTRHAPLATSRISALVIHNKGGLQALRAAVFIDATGDADVAAGAGVPFHAGDEDGLHQAMSLRFTLAGVDTARLMAFLCENGQGQESPEFLHFWMVWGRKSTLEPLFRQAVTDGVLLERDGDYFQAFSVPGRPGELSFNCPRIRADLNDGADPWQLSAAQTDGRAAIERLTAFCRKYLPGCESAFIGVVAPMVGIRETRRIVGDYTLTVEDILDCRKFPDSICRNHYPVDIHSVKGGAKLLHERDGEAAYFARDAWHEIPFRCLVPRGVTNLLVPGRAASSTFEAQSSIRVQQNCHTMGEAAGIAATWAAKRHAGEVRAVDVTALQTEMRRLGGLV</sequence>
<comment type="caution">
    <text evidence="6">The sequence shown here is derived from an EMBL/GenBank/DDBJ whole genome shotgun (WGS) entry which is preliminary data.</text>
</comment>
<dbReference type="EC" id="1.-.-.-" evidence="6"/>
<dbReference type="PANTHER" id="PTHR43498">
    <property type="entry name" value="FERREDOXIN:COB-COM HETERODISULFIDE REDUCTASE SUBUNIT A"/>
    <property type="match status" value="1"/>
</dbReference>
<evidence type="ECO:0000256" key="4">
    <source>
        <dbReference type="ARBA" id="ARBA00023004"/>
    </source>
</evidence>
<dbReference type="InterPro" id="IPR039650">
    <property type="entry name" value="HdrA-like"/>
</dbReference>
<dbReference type="Proteomes" id="UP001595748">
    <property type="component" value="Unassembled WGS sequence"/>
</dbReference>
<keyword evidence="3 6" id="KW-0560">Oxidoreductase</keyword>
<keyword evidence="2" id="KW-0479">Metal-binding</keyword>
<evidence type="ECO:0000256" key="1">
    <source>
        <dbReference type="ARBA" id="ARBA00022485"/>
    </source>
</evidence>
<dbReference type="RefSeq" id="WP_380075502.1">
    <property type="nucleotide sequence ID" value="NZ_JBHRZF010000009.1"/>
</dbReference>
<keyword evidence="4" id="KW-0408">Iron</keyword>
<evidence type="ECO:0000313" key="6">
    <source>
        <dbReference type="EMBL" id="MFC3859340.1"/>
    </source>
</evidence>
<dbReference type="PANTHER" id="PTHR43498:SF1">
    <property type="entry name" value="COB--COM HETERODISULFIDE REDUCTASE IRON-SULFUR SUBUNIT A"/>
    <property type="match status" value="1"/>
</dbReference>
<organism evidence="6 7">
    <name type="scientific">Deinococcus antarcticus</name>
    <dbReference type="NCBI Taxonomy" id="1298767"/>
    <lineage>
        <taxon>Bacteria</taxon>
        <taxon>Thermotogati</taxon>
        <taxon>Deinococcota</taxon>
        <taxon>Deinococci</taxon>
        <taxon>Deinococcales</taxon>
        <taxon>Deinococcaceae</taxon>
        <taxon>Deinococcus</taxon>
    </lineage>
</organism>
<keyword evidence="1" id="KW-0004">4Fe-4S</keyword>
<dbReference type="GO" id="GO:0016491">
    <property type="term" value="F:oxidoreductase activity"/>
    <property type="evidence" value="ECO:0007669"/>
    <property type="project" value="UniProtKB-KW"/>
</dbReference>
<evidence type="ECO:0000256" key="3">
    <source>
        <dbReference type="ARBA" id="ARBA00023002"/>
    </source>
</evidence>
<keyword evidence="7" id="KW-1185">Reference proteome</keyword>
<dbReference type="Pfam" id="PF12831">
    <property type="entry name" value="FAD_oxidored"/>
    <property type="match status" value="1"/>
</dbReference>